<dbReference type="Pfam" id="PF13966">
    <property type="entry name" value="zf-RVT"/>
    <property type="match status" value="1"/>
</dbReference>
<evidence type="ECO:0000259" key="2">
    <source>
        <dbReference type="PROSITE" id="PS50878"/>
    </source>
</evidence>
<protein>
    <recommendedName>
        <fullName evidence="2">Reverse transcriptase domain-containing protein</fullName>
    </recommendedName>
</protein>
<evidence type="ECO:0000313" key="4">
    <source>
        <dbReference type="Proteomes" id="UP000825729"/>
    </source>
</evidence>
<dbReference type="Gene3D" id="3.60.10.10">
    <property type="entry name" value="Endonuclease/exonuclease/phosphatase"/>
    <property type="match status" value="1"/>
</dbReference>
<dbReference type="InterPro" id="IPR043502">
    <property type="entry name" value="DNA/RNA_pol_sf"/>
</dbReference>
<evidence type="ECO:0000313" key="3">
    <source>
        <dbReference type="EMBL" id="KAG9446327.1"/>
    </source>
</evidence>
<dbReference type="EMBL" id="JAINDJ010000005">
    <property type="protein sequence ID" value="KAG9446327.1"/>
    <property type="molecule type" value="Genomic_DNA"/>
</dbReference>
<dbReference type="SUPFAM" id="SSF53098">
    <property type="entry name" value="Ribonuclease H-like"/>
    <property type="match status" value="1"/>
</dbReference>
<feature type="region of interest" description="Disordered" evidence="1">
    <location>
        <begin position="1"/>
        <end position="58"/>
    </location>
</feature>
<dbReference type="PANTHER" id="PTHR33116">
    <property type="entry name" value="REVERSE TRANSCRIPTASE ZINC-BINDING DOMAIN-CONTAINING PROTEIN-RELATED-RELATED"/>
    <property type="match status" value="1"/>
</dbReference>
<dbReference type="PROSITE" id="PS50878">
    <property type="entry name" value="RT_POL"/>
    <property type="match status" value="1"/>
</dbReference>
<dbReference type="AlphaFoldDB" id="A0AAV7EF43"/>
<dbReference type="GO" id="GO:0004523">
    <property type="term" value="F:RNA-DNA hybrid ribonuclease activity"/>
    <property type="evidence" value="ECO:0007669"/>
    <property type="project" value="InterPro"/>
</dbReference>
<dbReference type="InterPro" id="IPR026960">
    <property type="entry name" value="RVT-Znf"/>
</dbReference>
<dbReference type="Pfam" id="PF00078">
    <property type="entry name" value="RVT_1"/>
    <property type="match status" value="1"/>
</dbReference>
<dbReference type="SUPFAM" id="SSF56672">
    <property type="entry name" value="DNA/RNA polymerases"/>
    <property type="match status" value="1"/>
</dbReference>
<dbReference type="InterPro" id="IPR036397">
    <property type="entry name" value="RNaseH_sf"/>
</dbReference>
<dbReference type="InterPro" id="IPR012337">
    <property type="entry name" value="RNaseH-like_sf"/>
</dbReference>
<feature type="compositionally biased region" description="Basic residues" evidence="1">
    <location>
        <begin position="1"/>
        <end position="20"/>
    </location>
</feature>
<dbReference type="InterPro" id="IPR044730">
    <property type="entry name" value="RNase_H-like_dom_plant"/>
</dbReference>
<name>A0AAV7EF43_ARIFI</name>
<proteinExistence type="predicted"/>
<gene>
    <name evidence="3" type="ORF">H6P81_012455</name>
</gene>
<organism evidence="3 4">
    <name type="scientific">Aristolochia fimbriata</name>
    <name type="common">White veined hardy Dutchman's pipe vine</name>
    <dbReference type="NCBI Taxonomy" id="158543"/>
    <lineage>
        <taxon>Eukaryota</taxon>
        <taxon>Viridiplantae</taxon>
        <taxon>Streptophyta</taxon>
        <taxon>Embryophyta</taxon>
        <taxon>Tracheophyta</taxon>
        <taxon>Spermatophyta</taxon>
        <taxon>Magnoliopsida</taxon>
        <taxon>Magnoliidae</taxon>
        <taxon>Piperales</taxon>
        <taxon>Aristolochiaceae</taxon>
        <taxon>Aristolochia</taxon>
    </lineage>
</organism>
<dbReference type="InterPro" id="IPR036691">
    <property type="entry name" value="Endo/exonu/phosph_ase_sf"/>
</dbReference>
<accession>A0AAV7EF43</accession>
<sequence length="1201" mass="138069">MARRRWRLHHTNAKRSKGKDHRISDGPGRSTRGPSRQKKDTDAPSRKRMHHPAWSTPPPASLMKLLSWNIRGLGGPKKRANIKEVLRQEGVGLFVLQETKQSQILDPDVRSVACFPDPQWKTVDAIEIAGGILIAWNPTEVEVMEDEVGAFCLGIRLKDRSTGNIWCLGGIYGPSSHEGRAQFWEELDDLLHRWDDPRQMRTFNDFMDAFSLDEVSTTGKRFTWSNNQAQPVLSKPDRILANPEWLRTYPDCSGKVTSKVISDHWPIIFDTKVAAWGKPFRFKNHWLAEESFKAKLEAWWAELQYPGPKGSLAAVKLKKLKARIVEWVKMERAKATIEKRMLNIHIRGLDEMEEDRALSPTERSDRQIYGPDGFNGEFYRAAWDFMKNDIVSLLEDFYHNGIKHRSIGLSIIKLVPKKEGAENVRDYRPISLISGLYKIIARVLASRLKKVSASIISLQQSAFIKSRQILDAAMFIHEATHWFKKERKSAFILKLDLEKAFDRVNWKYLDQIMKKMNFGNKWRSWIKSCLASARFSIAVNGGLFVYFTSSRGVRQGDPLSPLLFNIAAEGLAAFFEQLMHIGWLENPLPENELPMVQFTDDTVIFCQGKIEQVIRLKAALYLLEHTSGQKVNWSKSKLLGINIPGRLMEEAAEALGCSIGELPMTQLGLPLFEGQIGKHLWDPVIERLNRRLTAWKGKHLSKAGRLVLLKSSLMGIPTFLLSFLHCPKAMVRNMESVMKKFLWRGAIEEFKFHQVGWREVCQAKKTGGLGIRNISDFNKALLQKWCWHINEERHSPRRLSPIWRNLYKIFCSFEQKIRILPGKGDRTSFWDDLWIGDTTLKAKFPQLFTQLRDQEAVEVAEMDRLISTARLDQNQEDKMLWIPTTEGRFTVKTTYEALANSNASDTHPSYLAWTLKGPPKAQFLLWVALHKKMLTRENLSRRGMTLQTTLCPVCGLTTETVDHITLHCSNSWNIWMALTEMFGFHFCAPHSLHDFIIQWRAMYSGTKRWMMAEATTTIVAWCIWEERNKRVFLTRSSDWKLILKNIITKVIEWLRTRKEFAGISGSQLRSNWSQTTLLSTSRKTKQNQEWQAPRPGRIKLNTDRSSMGNPGLAGIDGLFCDHNGNILLTYCGPIGIADSTEAETRAILEGIRLFRSHLTGMLEIEGDSQNVIQWCKRQKDPPWRLISQFREIWANSTTILS</sequence>
<dbReference type="Proteomes" id="UP000825729">
    <property type="component" value="Unassembled WGS sequence"/>
</dbReference>
<keyword evidence="4" id="KW-1185">Reference proteome</keyword>
<dbReference type="InterPro" id="IPR000477">
    <property type="entry name" value="RT_dom"/>
</dbReference>
<dbReference type="CDD" id="cd01650">
    <property type="entry name" value="RT_nLTR_like"/>
    <property type="match status" value="1"/>
</dbReference>
<evidence type="ECO:0000256" key="1">
    <source>
        <dbReference type="SAM" id="MobiDB-lite"/>
    </source>
</evidence>
<dbReference type="PANTHER" id="PTHR33116:SF78">
    <property type="entry name" value="OS12G0587133 PROTEIN"/>
    <property type="match status" value="1"/>
</dbReference>
<reference evidence="3 4" key="1">
    <citation type="submission" date="2021-07" db="EMBL/GenBank/DDBJ databases">
        <title>The Aristolochia fimbriata genome: insights into angiosperm evolution, floral development and chemical biosynthesis.</title>
        <authorList>
            <person name="Jiao Y."/>
        </authorList>
    </citation>
    <scope>NUCLEOTIDE SEQUENCE [LARGE SCALE GENOMIC DNA]</scope>
    <source>
        <strain evidence="3">IBCAS-2021</strain>
        <tissue evidence="3">Leaf</tissue>
    </source>
</reference>
<dbReference type="GO" id="GO:0003676">
    <property type="term" value="F:nucleic acid binding"/>
    <property type="evidence" value="ECO:0007669"/>
    <property type="project" value="InterPro"/>
</dbReference>
<feature type="domain" description="Reverse transcriptase" evidence="2">
    <location>
        <begin position="396"/>
        <end position="659"/>
    </location>
</feature>
<dbReference type="SUPFAM" id="SSF56219">
    <property type="entry name" value="DNase I-like"/>
    <property type="match status" value="1"/>
</dbReference>
<dbReference type="CDD" id="cd06222">
    <property type="entry name" value="RNase_H_like"/>
    <property type="match status" value="1"/>
</dbReference>
<dbReference type="Gene3D" id="3.30.420.10">
    <property type="entry name" value="Ribonuclease H-like superfamily/Ribonuclease H"/>
    <property type="match status" value="1"/>
</dbReference>
<comment type="caution">
    <text evidence="3">The sequence shown here is derived from an EMBL/GenBank/DDBJ whole genome shotgun (WGS) entry which is preliminary data.</text>
</comment>
<dbReference type="Pfam" id="PF13456">
    <property type="entry name" value="RVT_3"/>
    <property type="match status" value="1"/>
</dbReference>
<feature type="region of interest" description="Disordered" evidence="1">
    <location>
        <begin position="1083"/>
        <end position="1103"/>
    </location>
</feature>
<dbReference type="InterPro" id="IPR002156">
    <property type="entry name" value="RNaseH_domain"/>
</dbReference>